<organism evidence="2 3">
    <name type="scientific">Paenibacillus algicola</name>
    <dbReference type="NCBI Taxonomy" id="2565926"/>
    <lineage>
        <taxon>Bacteria</taxon>
        <taxon>Bacillati</taxon>
        <taxon>Bacillota</taxon>
        <taxon>Bacilli</taxon>
        <taxon>Bacillales</taxon>
        <taxon>Paenibacillaceae</taxon>
        <taxon>Paenibacillus</taxon>
    </lineage>
</organism>
<dbReference type="CDD" id="cd02440">
    <property type="entry name" value="AdoMet_MTases"/>
    <property type="match status" value="1"/>
</dbReference>
<evidence type="ECO:0000259" key="1">
    <source>
        <dbReference type="Pfam" id="PF01170"/>
    </source>
</evidence>
<dbReference type="EMBL" id="CP040396">
    <property type="protein sequence ID" value="QCT04107.1"/>
    <property type="molecule type" value="Genomic_DNA"/>
</dbReference>
<gene>
    <name evidence="2" type="ORF">E6C60_3396</name>
</gene>
<dbReference type="AlphaFoldDB" id="A0A4P8XMP8"/>
<protein>
    <recommendedName>
        <fullName evidence="1">Ribosomal RNA large subunit methyltransferase K/L-like methyltransferase domain-containing protein</fullName>
    </recommendedName>
</protein>
<dbReference type="PANTHER" id="PTHR14911">
    <property type="entry name" value="THUMP DOMAIN-CONTAINING"/>
    <property type="match status" value="1"/>
</dbReference>
<dbReference type="KEGG" id="palo:E6C60_3396"/>
<dbReference type="InterPro" id="IPR029063">
    <property type="entry name" value="SAM-dependent_MTases_sf"/>
</dbReference>
<accession>A0A4P8XMP8</accession>
<dbReference type="Proteomes" id="UP000300879">
    <property type="component" value="Chromosome"/>
</dbReference>
<name>A0A4P8XMP8_9BACL</name>
<evidence type="ECO:0000313" key="2">
    <source>
        <dbReference type="EMBL" id="QCT04107.1"/>
    </source>
</evidence>
<feature type="domain" description="Ribosomal RNA large subunit methyltransferase K/L-like methyltransferase" evidence="1">
    <location>
        <begin position="159"/>
        <end position="258"/>
    </location>
</feature>
<dbReference type="Gene3D" id="3.40.50.150">
    <property type="entry name" value="Vaccinia Virus protein VP39"/>
    <property type="match status" value="1"/>
</dbReference>
<keyword evidence="3" id="KW-1185">Reference proteome</keyword>
<dbReference type="RefSeq" id="WP_233281044.1">
    <property type="nucleotide sequence ID" value="NZ_CP040396.1"/>
</dbReference>
<evidence type="ECO:0000313" key="3">
    <source>
        <dbReference type="Proteomes" id="UP000300879"/>
    </source>
</evidence>
<dbReference type="GO" id="GO:0030488">
    <property type="term" value="P:tRNA methylation"/>
    <property type="evidence" value="ECO:0007669"/>
    <property type="project" value="TreeGrafter"/>
</dbReference>
<proteinExistence type="predicted"/>
<reference evidence="2 3" key="1">
    <citation type="submission" date="2019-05" db="EMBL/GenBank/DDBJ databases">
        <authorList>
            <person name="Chen C."/>
        </authorList>
    </citation>
    <scope>NUCLEOTIDE SEQUENCE [LARGE SCALE GENOMIC DNA]</scope>
    <source>
        <strain evidence="2 3">HB172198</strain>
    </source>
</reference>
<dbReference type="InterPro" id="IPR000241">
    <property type="entry name" value="RlmKL-like_Mtase"/>
</dbReference>
<dbReference type="PANTHER" id="PTHR14911:SF13">
    <property type="entry name" value="TRNA (GUANINE(6)-N2)-METHYLTRANSFERASE THUMP3"/>
    <property type="match status" value="1"/>
</dbReference>
<dbReference type="GO" id="GO:0016423">
    <property type="term" value="F:tRNA (guanine) methyltransferase activity"/>
    <property type="evidence" value="ECO:0007669"/>
    <property type="project" value="TreeGrafter"/>
</dbReference>
<sequence length="321" mass="35515">MMDAYLYTYAAHESEQALCALELSELLGSFPVTLKSSPAPSSRGLLFSERAVNPDRSPFLTARLDVWFAASTVEELALQAASLSLPEEMTFKVVYLKESDACSYEEQRTRERSIGACIQGQARMKSPDVTFGLAATGGKWLLGELHLPPRQWLEHTSKPHNYSTGLSSRTARALVNIAAPRLEGTTFLDPCCGMGNVLIEALSMGLRAEGGDLNPLAVQGARVNLRHYGYGEDCVRIQDMNDRSGRYDAAVLDLPYNVCSVLPEEEKIQMLRSLRRLTGRVVIVATEPLETLLADAGWTVLRHVQTRKGTFTRDIWLCQSM</sequence>
<dbReference type="Pfam" id="PF01170">
    <property type="entry name" value="UPF0020"/>
    <property type="match status" value="1"/>
</dbReference>
<dbReference type="SUPFAM" id="SSF53335">
    <property type="entry name" value="S-adenosyl-L-methionine-dependent methyltransferases"/>
    <property type="match status" value="1"/>
</dbReference>